<comment type="caution">
    <text evidence="1">The sequence shown here is derived from an EMBL/GenBank/DDBJ whole genome shotgun (WGS) entry which is preliminary data.</text>
</comment>
<dbReference type="Gene3D" id="2.60.120.260">
    <property type="entry name" value="Galactose-binding domain-like"/>
    <property type="match status" value="1"/>
</dbReference>
<evidence type="ECO:0000313" key="2">
    <source>
        <dbReference type="Proteomes" id="UP000237662"/>
    </source>
</evidence>
<organism evidence="1 2">
    <name type="scientific">Neolewinella xylanilytica</name>
    <dbReference type="NCBI Taxonomy" id="1514080"/>
    <lineage>
        <taxon>Bacteria</taxon>
        <taxon>Pseudomonadati</taxon>
        <taxon>Bacteroidota</taxon>
        <taxon>Saprospiria</taxon>
        <taxon>Saprospirales</taxon>
        <taxon>Lewinellaceae</taxon>
        <taxon>Neolewinella</taxon>
    </lineage>
</organism>
<keyword evidence="2" id="KW-1185">Reference proteome</keyword>
<dbReference type="Proteomes" id="UP000237662">
    <property type="component" value="Unassembled WGS sequence"/>
</dbReference>
<dbReference type="Gene3D" id="2.60.40.740">
    <property type="match status" value="1"/>
</dbReference>
<protein>
    <submittedName>
        <fullName evidence="1">Putative secreted protein (Por secretion system target)</fullName>
    </submittedName>
</protein>
<dbReference type="InterPro" id="IPR026444">
    <property type="entry name" value="Secre_tail"/>
</dbReference>
<accession>A0A2S6I1Z1</accession>
<dbReference type="EMBL" id="PTJC01000006">
    <property type="protein sequence ID" value="PPK85170.1"/>
    <property type="molecule type" value="Genomic_DNA"/>
</dbReference>
<dbReference type="InterPro" id="IPR003961">
    <property type="entry name" value="FN3_dom"/>
</dbReference>
<gene>
    <name evidence="1" type="ORF">CLV84_2062</name>
</gene>
<sequence>MPVSAQDCFYQLRLTDSEGDGWNAGALTVRVGGTSFTYTLDATNDDGASRDFFVPVNDGDAVVIGFEAGAFPEEVGFSVLDNNDSLIYEVTAPATDAELTTFTAACRSCAPPPRSSIELYRIRFNSVDIRFRSTPGDPTYRIEYGEGEFDPTTDTGTEILTQDTMLRVSGLEPLTTYRFFVTTICNNPADTTVRRGPFRIDTPIRRDVGITELRRPVSKCQPAATDSVTVGITNFGGEPQQFIRLDFTVNGEPSGVQMPFDGIYTGVVSPDSTEYFTFDARADLRQAGFYEFQVFTMLEEDENVGNDTLTASVVSLPVISQFPYLESFETGDGFWFTEQGGRGPVSWERGEPRGQRIDRAGSGDFAYVTNAGGPYNDDERSYLLSPCFNFLDLEEDPYLSFLLSVDTEEEFDGLHLEASTDGGDTWELVERNPSGVNWYNNGLQQVWDGNGGFGEGYSLVGQQLRGYAGEDQVRLRFVFTSDGDVRREGVAIDNIRITDRPQVDYAVTRVSLINEANCFNEFDTVQIRLARLGEQSVDSVLVYYSLNGDPAVVERAPAPQTYGEQQTYNFDVRLQFGSASRDRNRLVAWVEAEGDSATYNDTVLYRFMLAQPLPFLADFEDRRVPRSWEIPSDIVIAARPGSPSVALTDNLSADDTEMAFTTANYGPVAQGDEFVFTLRQRDADGNPVSGGIENLTVNMIVDCGSQTIPIVSVANPGDSTFVVSMDTVFLVLNEVSDPNIYFEFLVEWGSGDFYAMIDDIAVRRCPDDLDLRYTTAPPSGIFADDGTAYVLAGAGLPPYTYSWSNGDTTQSADSLSVAEYAVTVTDALGCSETLDVEVDLTAVATSDPDDLLSGLEAFPNPTAGRVDLRLELPGPLDLGLEVYDGAGRRIERRSLGKSNSLATFIELTDRTPGLYLIRVHAGEATRTVRVIKR</sequence>
<evidence type="ECO:0000313" key="1">
    <source>
        <dbReference type="EMBL" id="PPK85170.1"/>
    </source>
</evidence>
<dbReference type="NCBIfam" id="TIGR04183">
    <property type="entry name" value="Por_Secre_tail"/>
    <property type="match status" value="1"/>
</dbReference>
<reference evidence="1 2" key="1">
    <citation type="submission" date="2018-02" db="EMBL/GenBank/DDBJ databases">
        <title>Genomic Encyclopedia of Archaeal and Bacterial Type Strains, Phase II (KMG-II): from individual species to whole genera.</title>
        <authorList>
            <person name="Goeker M."/>
        </authorList>
    </citation>
    <scope>NUCLEOTIDE SEQUENCE [LARGE SCALE GENOMIC DNA]</scope>
    <source>
        <strain evidence="1 2">DSM 29526</strain>
    </source>
</reference>
<dbReference type="CDD" id="cd00063">
    <property type="entry name" value="FN3"/>
    <property type="match status" value="1"/>
</dbReference>
<proteinExistence type="predicted"/>
<dbReference type="AlphaFoldDB" id="A0A2S6I1Z1"/>
<name>A0A2S6I1Z1_9BACT</name>